<evidence type="ECO:0000256" key="4">
    <source>
        <dbReference type="ARBA" id="ARBA00023040"/>
    </source>
</evidence>
<keyword evidence="5 8" id="KW-0472">Membrane</keyword>
<evidence type="ECO:0000313" key="10">
    <source>
        <dbReference type="Ensembl" id="ENSCCRP00015094685.1"/>
    </source>
</evidence>
<proteinExistence type="predicted"/>
<evidence type="ECO:0000256" key="5">
    <source>
        <dbReference type="ARBA" id="ARBA00023136"/>
    </source>
</evidence>
<keyword evidence="6" id="KW-0675">Receptor</keyword>
<dbReference type="GO" id="GO:0004930">
    <property type="term" value="F:G protein-coupled receptor activity"/>
    <property type="evidence" value="ECO:0007669"/>
    <property type="project" value="UniProtKB-KW"/>
</dbReference>
<dbReference type="AlphaFoldDB" id="A0A8C1ZSI2"/>
<keyword evidence="3 8" id="KW-1133">Transmembrane helix</keyword>
<evidence type="ECO:0000256" key="7">
    <source>
        <dbReference type="ARBA" id="ARBA00023224"/>
    </source>
</evidence>
<keyword evidence="7" id="KW-0807">Transducer</keyword>
<dbReference type="SUPFAM" id="SSF81321">
    <property type="entry name" value="Family A G protein-coupled receptor-like"/>
    <property type="match status" value="1"/>
</dbReference>
<evidence type="ECO:0000256" key="3">
    <source>
        <dbReference type="ARBA" id="ARBA00022989"/>
    </source>
</evidence>
<evidence type="ECO:0000256" key="6">
    <source>
        <dbReference type="ARBA" id="ARBA00023170"/>
    </source>
</evidence>
<dbReference type="GO" id="GO:0016020">
    <property type="term" value="C:membrane"/>
    <property type="evidence" value="ECO:0007669"/>
    <property type="project" value="UniProtKB-SubCell"/>
</dbReference>
<evidence type="ECO:0000256" key="8">
    <source>
        <dbReference type="SAM" id="Phobius"/>
    </source>
</evidence>
<protein>
    <recommendedName>
        <fullName evidence="9">G-protein coupled receptors family 1 profile domain-containing protein</fullName>
    </recommendedName>
</protein>
<keyword evidence="2 8" id="KW-0812">Transmembrane</keyword>
<feature type="domain" description="G-protein coupled receptors family 1 profile" evidence="9">
    <location>
        <begin position="47"/>
        <end position="109"/>
    </location>
</feature>
<reference evidence="10" key="1">
    <citation type="submission" date="2025-08" db="UniProtKB">
        <authorList>
            <consortium name="Ensembl"/>
        </authorList>
    </citation>
    <scope>IDENTIFICATION</scope>
</reference>
<dbReference type="Gene3D" id="1.20.1070.10">
    <property type="entry name" value="Rhodopsin 7-helix transmembrane proteins"/>
    <property type="match status" value="1"/>
</dbReference>
<dbReference type="InterPro" id="IPR000276">
    <property type="entry name" value="GPCR_Rhodpsn"/>
</dbReference>
<dbReference type="InterPro" id="IPR050125">
    <property type="entry name" value="GPCR_opsins"/>
</dbReference>
<evidence type="ECO:0000256" key="1">
    <source>
        <dbReference type="ARBA" id="ARBA00004141"/>
    </source>
</evidence>
<name>A0A8C1ZSI2_CYPCA</name>
<dbReference type="Proteomes" id="UP000694700">
    <property type="component" value="Unplaced"/>
</dbReference>
<accession>A0A8C1ZSI2</accession>
<evidence type="ECO:0000259" key="9">
    <source>
        <dbReference type="PROSITE" id="PS50262"/>
    </source>
</evidence>
<sequence>GKLGHRGTGYWVKHEHNKTISTIKLSRTGHNVVAVILGSILVFGILNNFIVLVLFCKFKTLRTPVNMLLLNISVSDMLVCLFGTTLSFAASIRGRWLVGKHGCMWYGFVNSCFGELQDAHR</sequence>
<organism evidence="10 11">
    <name type="scientific">Cyprinus carpio</name>
    <name type="common">Common carp</name>
    <dbReference type="NCBI Taxonomy" id="7962"/>
    <lineage>
        <taxon>Eukaryota</taxon>
        <taxon>Metazoa</taxon>
        <taxon>Chordata</taxon>
        <taxon>Craniata</taxon>
        <taxon>Vertebrata</taxon>
        <taxon>Euteleostomi</taxon>
        <taxon>Actinopterygii</taxon>
        <taxon>Neopterygii</taxon>
        <taxon>Teleostei</taxon>
        <taxon>Ostariophysi</taxon>
        <taxon>Cypriniformes</taxon>
        <taxon>Cyprinidae</taxon>
        <taxon>Cyprininae</taxon>
        <taxon>Cyprinus</taxon>
    </lineage>
</organism>
<dbReference type="PANTHER" id="PTHR24240">
    <property type="entry name" value="OPSIN"/>
    <property type="match status" value="1"/>
</dbReference>
<dbReference type="Ensembl" id="ENSCCRT00015097755.1">
    <property type="protein sequence ID" value="ENSCCRP00015094685.1"/>
    <property type="gene ID" value="ENSCCRG00015038192.1"/>
</dbReference>
<comment type="subcellular location">
    <subcellularLocation>
        <location evidence="1">Membrane</location>
        <topology evidence="1">Multi-pass membrane protein</topology>
    </subcellularLocation>
</comment>
<feature type="transmembrane region" description="Helical" evidence="8">
    <location>
        <begin position="32"/>
        <end position="56"/>
    </location>
</feature>
<dbReference type="PROSITE" id="PS50262">
    <property type="entry name" value="G_PROTEIN_RECEP_F1_2"/>
    <property type="match status" value="1"/>
</dbReference>
<keyword evidence="4" id="KW-0297">G-protein coupled receptor</keyword>
<dbReference type="InterPro" id="IPR017452">
    <property type="entry name" value="GPCR_Rhodpsn_7TM"/>
</dbReference>
<dbReference type="PRINTS" id="PR00237">
    <property type="entry name" value="GPCRRHODOPSN"/>
</dbReference>
<feature type="transmembrane region" description="Helical" evidence="8">
    <location>
        <begin position="68"/>
        <end position="90"/>
    </location>
</feature>
<evidence type="ECO:0000313" key="11">
    <source>
        <dbReference type="Proteomes" id="UP000694700"/>
    </source>
</evidence>
<evidence type="ECO:0000256" key="2">
    <source>
        <dbReference type="ARBA" id="ARBA00022692"/>
    </source>
</evidence>
<dbReference type="Pfam" id="PF00001">
    <property type="entry name" value="7tm_1"/>
    <property type="match status" value="1"/>
</dbReference>